<evidence type="ECO:0000313" key="5">
    <source>
        <dbReference type="EMBL" id="ALS75183.1"/>
    </source>
</evidence>
<organism evidence="5 6">
    <name type="scientific">Planococcus rifietoensis</name>
    <dbReference type="NCBI Taxonomy" id="200991"/>
    <lineage>
        <taxon>Bacteria</taxon>
        <taxon>Bacillati</taxon>
        <taxon>Bacillota</taxon>
        <taxon>Bacilli</taxon>
        <taxon>Bacillales</taxon>
        <taxon>Caryophanaceae</taxon>
        <taxon>Planococcus</taxon>
    </lineage>
</organism>
<dbReference type="Proteomes" id="UP000067683">
    <property type="component" value="Chromosome"/>
</dbReference>
<dbReference type="GO" id="GO:0003677">
    <property type="term" value="F:DNA binding"/>
    <property type="evidence" value="ECO:0007669"/>
    <property type="project" value="UniProtKB-KW"/>
</dbReference>
<dbReference type="PROSITE" id="PS50995">
    <property type="entry name" value="HTH_MARR_2"/>
    <property type="match status" value="1"/>
</dbReference>
<keyword evidence="6" id="KW-1185">Reference proteome</keyword>
<keyword evidence="2" id="KW-0238">DNA-binding</keyword>
<dbReference type="PRINTS" id="PR00598">
    <property type="entry name" value="HTHMARR"/>
</dbReference>
<dbReference type="PANTHER" id="PTHR33164:SF56">
    <property type="entry name" value="HTH-TYPE TRANSCRIPTIONAL REGULATOR MHQR"/>
    <property type="match status" value="1"/>
</dbReference>
<proteinExistence type="predicted"/>
<dbReference type="PANTHER" id="PTHR33164">
    <property type="entry name" value="TRANSCRIPTIONAL REGULATOR, MARR FAMILY"/>
    <property type="match status" value="1"/>
</dbReference>
<dbReference type="OrthoDB" id="9799747at2"/>
<dbReference type="Pfam" id="PF01047">
    <property type="entry name" value="MarR"/>
    <property type="match status" value="1"/>
</dbReference>
<keyword evidence="3" id="KW-0804">Transcription</keyword>
<evidence type="ECO:0000256" key="1">
    <source>
        <dbReference type="ARBA" id="ARBA00023015"/>
    </source>
</evidence>
<dbReference type="InterPro" id="IPR036390">
    <property type="entry name" value="WH_DNA-bd_sf"/>
</dbReference>
<dbReference type="PROSITE" id="PS01117">
    <property type="entry name" value="HTH_MARR_1"/>
    <property type="match status" value="1"/>
</dbReference>
<dbReference type="InterPro" id="IPR023187">
    <property type="entry name" value="Tscrpt_reg_MarR-type_CS"/>
</dbReference>
<protein>
    <submittedName>
        <fullName evidence="5">MarR family transcriptional regulator</fullName>
    </submittedName>
</protein>
<feature type="domain" description="HTH marR-type" evidence="4">
    <location>
        <begin position="7"/>
        <end position="139"/>
    </location>
</feature>
<dbReference type="GO" id="GO:0006950">
    <property type="term" value="P:response to stress"/>
    <property type="evidence" value="ECO:0007669"/>
    <property type="project" value="TreeGrafter"/>
</dbReference>
<dbReference type="SUPFAM" id="SSF46785">
    <property type="entry name" value="Winged helix' DNA-binding domain"/>
    <property type="match status" value="1"/>
</dbReference>
<dbReference type="InterPro" id="IPR036388">
    <property type="entry name" value="WH-like_DNA-bd_sf"/>
</dbReference>
<sequence length="159" mass="18198">MEFSNQNLKAVTVLIRAADAVHDAIKRDVAGYGLNATEFSVLELLYHQGRQPIQAIGKRVLIASSSITYVVDKLEHKGYVEREACKEDRRVTYALLTDDGQELMKRIFPEHERQMDKVFAGLGQEEVVELIEKLKKVGYEAQDSMEPKDRILKDKERYA</sequence>
<dbReference type="STRING" id="200991.AUC31_08095"/>
<dbReference type="GO" id="GO:0003700">
    <property type="term" value="F:DNA-binding transcription factor activity"/>
    <property type="evidence" value="ECO:0007669"/>
    <property type="project" value="InterPro"/>
</dbReference>
<dbReference type="InterPro" id="IPR039422">
    <property type="entry name" value="MarR/SlyA-like"/>
</dbReference>
<dbReference type="InterPro" id="IPR000835">
    <property type="entry name" value="HTH_MarR-typ"/>
</dbReference>
<dbReference type="RefSeq" id="WP_058381890.1">
    <property type="nucleotide sequence ID" value="NZ_CP013659.2"/>
</dbReference>
<evidence type="ECO:0000256" key="2">
    <source>
        <dbReference type="ARBA" id="ARBA00023125"/>
    </source>
</evidence>
<evidence type="ECO:0000313" key="6">
    <source>
        <dbReference type="Proteomes" id="UP000067683"/>
    </source>
</evidence>
<name>A0A0U2XEG8_9BACL</name>
<evidence type="ECO:0000256" key="3">
    <source>
        <dbReference type="ARBA" id="ARBA00023163"/>
    </source>
</evidence>
<gene>
    <name evidence="5" type="ORF">AUC31_08095</name>
</gene>
<dbReference type="KEGG" id="prt:AUC31_08095"/>
<dbReference type="SMART" id="SM00347">
    <property type="entry name" value="HTH_MARR"/>
    <property type="match status" value="1"/>
</dbReference>
<dbReference type="AlphaFoldDB" id="A0A0U2XEG8"/>
<evidence type="ECO:0000259" key="4">
    <source>
        <dbReference type="PROSITE" id="PS50995"/>
    </source>
</evidence>
<dbReference type="EMBL" id="CP013659">
    <property type="protein sequence ID" value="ALS75183.1"/>
    <property type="molecule type" value="Genomic_DNA"/>
</dbReference>
<keyword evidence="1" id="KW-0805">Transcription regulation</keyword>
<accession>A0A0U2XEG8</accession>
<reference evidence="5" key="1">
    <citation type="submission" date="2016-01" db="EMBL/GenBank/DDBJ databases">
        <title>Complete genome of Planococcus rifietoensis type strain M8.</title>
        <authorList>
            <person name="See-Too W.S."/>
        </authorList>
    </citation>
    <scope>NUCLEOTIDE SEQUENCE [LARGE SCALE GENOMIC DNA]</scope>
    <source>
        <strain evidence="5">M8</strain>
    </source>
</reference>
<dbReference type="Gene3D" id="1.10.10.10">
    <property type="entry name" value="Winged helix-like DNA-binding domain superfamily/Winged helix DNA-binding domain"/>
    <property type="match status" value="1"/>
</dbReference>